<accession>A0A4Y2CS57</accession>
<dbReference type="PANTHER" id="PTHR21261">
    <property type="entry name" value="BEAT PROTEIN"/>
    <property type="match status" value="1"/>
</dbReference>
<dbReference type="SMART" id="SM00409">
    <property type="entry name" value="IG"/>
    <property type="match status" value="1"/>
</dbReference>
<dbReference type="InterPro" id="IPR003599">
    <property type="entry name" value="Ig_sub"/>
</dbReference>
<sequence>MLELQVPPSIMSGQPITLNCTFDLEGDTLYSIKWYKNNVEFYRYILSDRPPGQKYSLQGIYLDNKFPHGPSINMYKTDLASEGTYRCEVSSEAPFFDTVRDEKELRVYGITTPSAGNPPIQRSSGVVRIGGEGVPLQVSSSDRRSVLRDPSQNSSCVASKGTKAQREKAQNSSRVASKGTKAQREKAQNSSRVASKGTKAQRKKAQNSSRVASKGTKAQRKLAQNSSRVSSKETLIKLNKTKWLHAKLLLGRKTCALL</sequence>
<dbReference type="AlphaFoldDB" id="A0A4Y2CS57"/>
<dbReference type="Proteomes" id="UP000499080">
    <property type="component" value="Unassembled WGS sequence"/>
</dbReference>
<protein>
    <recommendedName>
        <fullName evidence="2">Ig-like domain-containing protein</fullName>
    </recommendedName>
</protein>
<dbReference type="PANTHER" id="PTHR21261:SF15">
    <property type="entry name" value="BEATEN PATH IIIA, ISOFORM D-RELATED"/>
    <property type="match status" value="1"/>
</dbReference>
<dbReference type="FunFam" id="2.60.40.10:FF:000437">
    <property type="entry name" value="Beat-IIIc, isoform A"/>
    <property type="match status" value="1"/>
</dbReference>
<dbReference type="PROSITE" id="PS50835">
    <property type="entry name" value="IG_LIKE"/>
    <property type="match status" value="1"/>
</dbReference>
<dbReference type="SUPFAM" id="SSF48726">
    <property type="entry name" value="Immunoglobulin"/>
    <property type="match status" value="1"/>
</dbReference>
<dbReference type="InterPro" id="IPR013783">
    <property type="entry name" value="Ig-like_fold"/>
</dbReference>
<dbReference type="EMBL" id="BGPR01000232">
    <property type="protein sequence ID" value="GBM06647.1"/>
    <property type="molecule type" value="Genomic_DNA"/>
</dbReference>
<evidence type="ECO:0000313" key="3">
    <source>
        <dbReference type="EMBL" id="GBM06647.1"/>
    </source>
</evidence>
<dbReference type="CDD" id="cd00096">
    <property type="entry name" value="Ig"/>
    <property type="match status" value="1"/>
</dbReference>
<dbReference type="InterPro" id="IPR007110">
    <property type="entry name" value="Ig-like_dom"/>
</dbReference>
<dbReference type="OrthoDB" id="6343941at2759"/>
<dbReference type="InterPro" id="IPR036179">
    <property type="entry name" value="Ig-like_dom_sf"/>
</dbReference>
<keyword evidence="4" id="KW-1185">Reference proteome</keyword>
<proteinExistence type="predicted"/>
<evidence type="ECO:0000256" key="1">
    <source>
        <dbReference type="SAM" id="MobiDB-lite"/>
    </source>
</evidence>
<feature type="region of interest" description="Disordered" evidence="1">
    <location>
        <begin position="136"/>
        <end position="231"/>
    </location>
</feature>
<reference evidence="3 4" key="1">
    <citation type="journal article" date="2019" name="Sci. Rep.">
        <title>Orb-weaving spider Araneus ventricosus genome elucidates the spidroin gene catalogue.</title>
        <authorList>
            <person name="Kono N."/>
            <person name="Nakamura H."/>
            <person name="Ohtoshi R."/>
            <person name="Moran D.A.P."/>
            <person name="Shinohara A."/>
            <person name="Yoshida Y."/>
            <person name="Fujiwara M."/>
            <person name="Mori M."/>
            <person name="Tomita M."/>
            <person name="Arakawa K."/>
        </authorList>
    </citation>
    <scope>NUCLEOTIDE SEQUENCE [LARGE SCALE GENOMIC DNA]</scope>
</reference>
<gene>
    <name evidence="3" type="ORF">AVEN_190867_1</name>
</gene>
<dbReference type="Gene3D" id="2.60.40.10">
    <property type="entry name" value="Immunoglobulins"/>
    <property type="match status" value="1"/>
</dbReference>
<feature type="domain" description="Ig-like" evidence="2">
    <location>
        <begin position="1"/>
        <end position="106"/>
    </location>
</feature>
<evidence type="ECO:0000259" key="2">
    <source>
        <dbReference type="PROSITE" id="PS50835"/>
    </source>
</evidence>
<organism evidence="3 4">
    <name type="scientific">Araneus ventricosus</name>
    <name type="common">Orbweaver spider</name>
    <name type="synonym">Epeira ventricosa</name>
    <dbReference type="NCBI Taxonomy" id="182803"/>
    <lineage>
        <taxon>Eukaryota</taxon>
        <taxon>Metazoa</taxon>
        <taxon>Ecdysozoa</taxon>
        <taxon>Arthropoda</taxon>
        <taxon>Chelicerata</taxon>
        <taxon>Arachnida</taxon>
        <taxon>Araneae</taxon>
        <taxon>Araneomorphae</taxon>
        <taxon>Entelegynae</taxon>
        <taxon>Araneoidea</taxon>
        <taxon>Araneidae</taxon>
        <taxon>Araneus</taxon>
    </lineage>
</organism>
<name>A0A4Y2CS57_ARAVE</name>
<evidence type="ECO:0000313" key="4">
    <source>
        <dbReference type="Proteomes" id="UP000499080"/>
    </source>
</evidence>
<comment type="caution">
    <text evidence="3">The sequence shown here is derived from an EMBL/GenBank/DDBJ whole genome shotgun (WGS) entry which is preliminary data.</text>
</comment>